<gene>
    <name evidence="1" type="ORF">SAMN05443547_2394</name>
</gene>
<dbReference type="STRING" id="416016.SAMN05443547_2394"/>
<dbReference type="AlphaFoldDB" id="A0A1M7ZYS1"/>
<dbReference type="Proteomes" id="UP000184611">
    <property type="component" value="Unassembled WGS sequence"/>
</dbReference>
<organism evidence="1 2">
    <name type="scientific">Flavobacterium cucumis</name>
    <dbReference type="NCBI Taxonomy" id="416016"/>
    <lineage>
        <taxon>Bacteria</taxon>
        <taxon>Pseudomonadati</taxon>
        <taxon>Bacteroidota</taxon>
        <taxon>Flavobacteriia</taxon>
        <taxon>Flavobacteriales</taxon>
        <taxon>Flavobacteriaceae</taxon>
        <taxon>Flavobacterium</taxon>
    </lineage>
</organism>
<reference evidence="2" key="1">
    <citation type="submission" date="2016-12" db="EMBL/GenBank/DDBJ databases">
        <authorList>
            <person name="Varghese N."/>
            <person name="Submissions S."/>
        </authorList>
    </citation>
    <scope>NUCLEOTIDE SEQUENCE [LARGE SCALE GENOMIC DNA]</scope>
    <source>
        <strain evidence="2">DSM 18830</strain>
    </source>
</reference>
<name>A0A1M7ZYS1_9FLAO</name>
<evidence type="ECO:0000313" key="1">
    <source>
        <dbReference type="EMBL" id="SHO74014.1"/>
    </source>
</evidence>
<dbReference type="EMBL" id="FRYK01000005">
    <property type="protein sequence ID" value="SHO74014.1"/>
    <property type="molecule type" value="Genomic_DNA"/>
</dbReference>
<proteinExistence type="predicted"/>
<sequence>MRLLFFLIVEETYLAYEETYLAYEETYLYYWHGTFT</sequence>
<keyword evidence="2" id="KW-1185">Reference proteome</keyword>
<evidence type="ECO:0000313" key="2">
    <source>
        <dbReference type="Proteomes" id="UP000184611"/>
    </source>
</evidence>
<protein>
    <submittedName>
        <fullName evidence="1">Uncharacterized protein</fullName>
    </submittedName>
</protein>
<accession>A0A1M7ZYS1</accession>